<dbReference type="PANTHER" id="PTHR33264">
    <property type="entry name" value="EXPRESSED PROTEIN"/>
    <property type="match status" value="1"/>
</dbReference>
<accession>A0A0P0YCP5</accession>
<dbReference type="eggNOG" id="ENOG502S1Z8">
    <property type="taxonomic scope" value="Eukaryota"/>
</dbReference>
<sequence length="234" mass="25447">MVYMGFGRATAFPPLSLASYLGRRFSAARISRREGGRATATQPPPPAMAAVAPIAMPARVHHHHHHHRRALAASPAALAAAGNGLSATRRVRRSPAVEMRRERERRRAREQQPRCGEVAGGTAAECAAVFCCFPFAVVELVVLAAVRAPAALCRRAVRGGRRRRVRSTKPKETGAMDIASPRSLAAAAAKARKVDADFPATPKAEHLVDMEKEVWASFYGGGFWRSPSQREDRR</sequence>
<protein>
    <submittedName>
        <fullName evidence="2">Os12g0621400 protein</fullName>
    </submittedName>
</protein>
<evidence type="ECO:0000313" key="3">
    <source>
        <dbReference type="Proteomes" id="UP000059680"/>
    </source>
</evidence>
<keyword evidence="3" id="KW-1185">Reference proteome</keyword>
<organism evidence="2 3">
    <name type="scientific">Oryza sativa subsp. japonica</name>
    <name type="common">Rice</name>
    <dbReference type="NCBI Taxonomy" id="39947"/>
    <lineage>
        <taxon>Eukaryota</taxon>
        <taxon>Viridiplantae</taxon>
        <taxon>Streptophyta</taxon>
        <taxon>Embryophyta</taxon>
        <taxon>Tracheophyta</taxon>
        <taxon>Spermatophyta</taxon>
        <taxon>Magnoliopsida</taxon>
        <taxon>Liliopsida</taxon>
        <taxon>Poales</taxon>
        <taxon>Poaceae</taxon>
        <taxon>BOP clade</taxon>
        <taxon>Oryzoideae</taxon>
        <taxon>Oryzeae</taxon>
        <taxon>Oryzinae</taxon>
        <taxon>Oryza</taxon>
        <taxon>Oryza sativa</taxon>
    </lineage>
</organism>
<reference evidence="2 3" key="2">
    <citation type="journal article" date="2013" name="Plant Cell Physiol.">
        <title>Rice Annotation Project Database (RAP-DB): an integrative and interactive database for rice genomics.</title>
        <authorList>
            <person name="Sakai H."/>
            <person name="Lee S.S."/>
            <person name="Tanaka T."/>
            <person name="Numa H."/>
            <person name="Kim J."/>
            <person name="Kawahara Y."/>
            <person name="Wakimoto H."/>
            <person name="Yang C.C."/>
            <person name="Iwamoto M."/>
            <person name="Abe T."/>
            <person name="Yamada Y."/>
            <person name="Muto A."/>
            <person name="Inokuchi H."/>
            <person name="Ikemura T."/>
            <person name="Matsumoto T."/>
            <person name="Sasaki T."/>
            <person name="Itoh T."/>
        </authorList>
    </citation>
    <scope>NUCLEOTIDE SEQUENCE [LARGE SCALE GENOMIC DNA]</scope>
    <source>
        <strain evidence="3">cv. Nipponbare</strain>
    </source>
</reference>
<dbReference type="OMA" id="MPARVHH"/>
<dbReference type="FunCoup" id="A0A0P0YCP5">
    <property type="interactions" value="520"/>
</dbReference>
<dbReference type="Gramene" id="Os12t0621400-00">
    <property type="protein sequence ID" value="Os12t0621400-00"/>
    <property type="gene ID" value="Os12g0621400"/>
</dbReference>
<gene>
    <name evidence="2" type="ordered locus">Os12g0621400</name>
    <name evidence="2" type="ORF">OSNPB_120621400</name>
</gene>
<dbReference type="InParanoid" id="A0A0P0YCP5"/>
<dbReference type="Proteomes" id="UP000059680">
    <property type="component" value="Chromosome 12"/>
</dbReference>
<reference evidence="2 3" key="3">
    <citation type="journal article" date="2013" name="Rice">
        <title>Improvement of the Oryza sativa Nipponbare reference genome using next generation sequence and optical map data.</title>
        <authorList>
            <person name="Kawahara Y."/>
            <person name="de la Bastide M."/>
            <person name="Hamilton J.P."/>
            <person name="Kanamori H."/>
            <person name="McCombie W.R."/>
            <person name="Ouyang S."/>
            <person name="Schwartz D.C."/>
            <person name="Tanaka T."/>
            <person name="Wu J."/>
            <person name="Zhou S."/>
            <person name="Childs K.L."/>
            <person name="Davidson R.M."/>
            <person name="Lin H."/>
            <person name="Quesada-Ocampo L."/>
            <person name="Vaillancourt B."/>
            <person name="Sakai H."/>
            <person name="Lee S.S."/>
            <person name="Kim J."/>
            <person name="Numa H."/>
            <person name="Itoh T."/>
            <person name="Buell C.R."/>
            <person name="Matsumoto T."/>
        </authorList>
    </citation>
    <scope>NUCLEOTIDE SEQUENCE [LARGE SCALE GENOMIC DNA]</scope>
    <source>
        <strain evidence="3">cv. Nipponbare</strain>
    </source>
</reference>
<dbReference type="PaxDb" id="39947-A0A0P0YCP5"/>
<evidence type="ECO:0000313" key="2">
    <source>
        <dbReference type="EMBL" id="BAT18141.1"/>
    </source>
</evidence>
<name>A0A0P0YCP5_ORYSJ</name>
<feature type="compositionally biased region" description="Basic and acidic residues" evidence="1">
    <location>
        <begin position="98"/>
        <end position="109"/>
    </location>
</feature>
<reference evidence="3" key="1">
    <citation type="journal article" date="2005" name="Nature">
        <title>The map-based sequence of the rice genome.</title>
        <authorList>
            <consortium name="International rice genome sequencing project (IRGSP)"/>
            <person name="Matsumoto T."/>
            <person name="Wu J."/>
            <person name="Kanamori H."/>
            <person name="Katayose Y."/>
            <person name="Fujisawa M."/>
            <person name="Namiki N."/>
            <person name="Mizuno H."/>
            <person name="Yamamoto K."/>
            <person name="Antonio B.A."/>
            <person name="Baba T."/>
            <person name="Sakata K."/>
            <person name="Nagamura Y."/>
            <person name="Aoki H."/>
            <person name="Arikawa K."/>
            <person name="Arita K."/>
            <person name="Bito T."/>
            <person name="Chiden Y."/>
            <person name="Fujitsuka N."/>
            <person name="Fukunaka R."/>
            <person name="Hamada M."/>
            <person name="Harada C."/>
            <person name="Hayashi A."/>
            <person name="Hijishita S."/>
            <person name="Honda M."/>
            <person name="Hosokawa S."/>
            <person name="Ichikawa Y."/>
            <person name="Idonuma A."/>
            <person name="Iijima M."/>
            <person name="Ikeda M."/>
            <person name="Ikeno M."/>
            <person name="Ito K."/>
            <person name="Ito S."/>
            <person name="Ito T."/>
            <person name="Ito Y."/>
            <person name="Ito Y."/>
            <person name="Iwabuchi A."/>
            <person name="Kamiya K."/>
            <person name="Karasawa W."/>
            <person name="Kurita K."/>
            <person name="Katagiri S."/>
            <person name="Kikuta A."/>
            <person name="Kobayashi H."/>
            <person name="Kobayashi N."/>
            <person name="Machita K."/>
            <person name="Maehara T."/>
            <person name="Masukawa M."/>
            <person name="Mizubayashi T."/>
            <person name="Mukai Y."/>
            <person name="Nagasaki H."/>
            <person name="Nagata Y."/>
            <person name="Naito S."/>
            <person name="Nakashima M."/>
            <person name="Nakama Y."/>
            <person name="Nakamichi Y."/>
            <person name="Nakamura M."/>
            <person name="Meguro A."/>
            <person name="Negishi M."/>
            <person name="Ohta I."/>
            <person name="Ohta T."/>
            <person name="Okamoto M."/>
            <person name="Ono N."/>
            <person name="Saji S."/>
            <person name="Sakaguchi M."/>
            <person name="Sakai K."/>
            <person name="Shibata M."/>
            <person name="Shimokawa T."/>
            <person name="Song J."/>
            <person name="Takazaki Y."/>
            <person name="Terasawa K."/>
            <person name="Tsugane M."/>
            <person name="Tsuji K."/>
            <person name="Ueda S."/>
            <person name="Waki K."/>
            <person name="Yamagata H."/>
            <person name="Yamamoto M."/>
            <person name="Yamamoto S."/>
            <person name="Yamane H."/>
            <person name="Yoshiki S."/>
            <person name="Yoshihara R."/>
            <person name="Yukawa K."/>
            <person name="Zhong H."/>
            <person name="Yano M."/>
            <person name="Yuan Q."/>
            <person name="Ouyang S."/>
            <person name="Liu J."/>
            <person name="Jones K.M."/>
            <person name="Gansberger K."/>
            <person name="Moffat K."/>
            <person name="Hill J."/>
            <person name="Bera J."/>
            <person name="Fadrosh D."/>
            <person name="Jin S."/>
            <person name="Johri S."/>
            <person name="Kim M."/>
            <person name="Overton L."/>
            <person name="Reardon M."/>
            <person name="Tsitrin T."/>
            <person name="Vuong H."/>
            <person name="Weaver B."/>
            <person name="Ciecko A."/>
            <person name="Tallon L."/>
            <person name="Jackson J."/>
            <person name="Pai G."/>
            <person name="Aken S.V."/>
            <person name="Utterback T."/>
            <person name="Reidmuller S."/>
            <person name="Feldblyum T."/>
            <person name="Hsiao J."/>
            <person name="Zismann V."/>
            <person name="Iobst S."/>
            <person name="de Vazeille A.R."/>
            <person name="Buell C.R."/>
            <person name="Ying K."/>
            <person name="Li Y."/>
            <person name="Lu T."/>
            <person name="Huang Y."/>
            <person name="Zhao Q."/>
            <person name="Feng Q."/>
            <person name="Zhang L."/>
            <person name="Zhu J."/>
            <person name="Weng Q."/>
            <person name="Mu J."/>
            <person name="Lu Y."/>
            <person name="Fan D."/>
            <person name="Liu Y."/>
            <person name="Guan J."/>
            <person name="Zhang Y."/>
            <person name="Yu S."/>
            <person name="Liu X."/>
            <person name="Zhang Y."/>
            <person name="Hong G."/>
            <person name="Han B."/>
            <person name="Choisne N."/>
            <person name="Demange N."/>
            <person name="Orjeda G."/>
            <person name="Samain S."/>
            <person name="Cattolico L."/>
            <person name="Pelletier E."/>
            <person name="Couloux A."/>
            <person name="Segurens B."/>
            <person name="Wincker P."/>
            <person name="D'Hont A."/>
            <person name="Scarpelli C."/>
            <person name="Weissenbach J."/>
            <person name="Salanoubat M."/>
            <person name="Quetier F."/>
            <person name="Yu Y."/>
            <person name="Kim H.R."/>
            <person name="Rambo T."/>
            <person name="Currie J."/>
            <person name="Collura K."/>
            <person name="Luo M."/>
            <person name="Yang T."/>
            <person name="Ammiraju J.S.S."/>
            <person name="Engler F."/>
            <person name="Soderlund C."/>
            <person name="Wing R.A."/>
            <person name="Palmer L.E."/>
            <person name="de la Bastide M."/>
            <person name="Spiegel L."/>
            <person name="Nascimento L."/>
            <person name="Zutavern T."/>
            <person name="O'Shaughnessy A."/>
            <person name="Dike S."/>
            <person name="Dedhia N."/>
            <person name="Preston R."/>
            <person name="Balija V."/>
            <person name="McCombie W.R."/>
            <person name="Chow T."/>
            <person name="Chen H."/>
            <person name="Chung M."/>
            <person name="Chen C."/>
            <person name="Shaw J."/>
            <person name="Wu H."/>
            <person name="Hsiao K."/>
            <person name="Chao Y."/>
            <person name="Chu M."/>
            <person name="Cheng C."/>
            <person name="Hour A."/>
            <person name="Lee P."/>
            <person name="Lin S."/>
            <person name="Lin Y."/>
            <person name="Liou J."/>
            <person name="Liu S."/>
            <person name="Hsing Y."/>
            <person name="Raghuvanshi S."/>
            <person name="Mohanty A."/>
            <person name="Bharti A.K."/>
            <person name="Gaur A."/>
            <person name="Gupta V."/>
            <person name="Kumar D."/>
            <person name="Ravi V."/>
            <person name="Vij S."/>
            <person name="Kapur A."/>
            <person name="Khurana P."/>
            <person name="Khurana P."/>
            <person name="Khurana J.P."/>
            <person name="Tyagi A.K."/>
            <person name="Gaikwad K."/>
            <person name="Singh A."/>
            <person name="Dalal V."/>
            <person name="Srivastava S."/>
            <person name="Dixit A."/>
            <person name="Pal A.K."/>
            <person name="Ghazi I.A."/>
            <person name="Yadav M."/>
            <person name="Pandit A."/>
            <person name="Bhargava A."/>
            <person name="Sureshbabu K."/>
            <person name="Batra K."/>
            <person name="Sharma T.R."/>
            <person name="Mohapatra T."/>
            <person name="Singh N.K."/>
            <person name="Messing J."/>
            <person name="Nelson A.B."/>
            <person name="Fuks G."/>
            <person name="Kavchok S."/>
            <person name="Keizer G."/>
            <person name="Linton E."/>
            <person name="Llaca V."/>
            <person name="Song R."/>
            <person name="Tanyolac B."/>
            <person name="Young S."/>
            <person name="Ho-Il K."/>
            <person name="Hahn J.H."/>
            <person name="Sangsakoo G."/>
            <person name="Vanavichit A."/>
            <person name="de Mattos Luiz.A.T."/>
            <person name="Zimmer P.D."/>
            <person name="Malone G."/>
            <person name="Dellagostin O."/>
            <person name="de Oliveira A.C."/>
            <person name="Bevan M."/>
            <person name="Bancroft I."/>
            <person name="Minx P."/>
            <person name="Cordum H."/>
            <person name="Wilson R."/>
            <person name="Cheng Z."/>
            <person name="Jin W."/>
            <person name="Jiang J."/>
            <person name="Leong S.A."/>
            <person name="Iwama H."/>
            <person name="Gojobori T."/>
            <person name="Itoh T."/>
            <person name="Niimura Y."/>
            <person name="Fujii Y."/>
            <person name="Habara T."/>
            <person name="Sakai H."/>
            <person name="Sato Y."/>
            <person name="Wilson G."/>
            <person name="Kumar K."/>
            <person name="McCouch S."/>
            <person name="Juretic N."/>
            <person name="Hoen D."/>
            <person name="Wright S."/>
            <person name="Bruskiewich R."/>
            <person name="Bureau T."/>
            <person name="Miyao A."/>
            <person name="Hirochika H."/>
            <person name="Nishikawa T."/>
            <person name="Kadowaki K."/>
            <person name="Sugiura M."/>
            <person name="Burr B."/>
            <person name="Sasaki T."/>
        </authorList>
    </citation>
    <scope>NUCLEOTIDE SEQUENCE [LARGE SCALE GENOMIC DNA]</scope>
    <source>
        <strain evidence="3">cv. Nipponbare</strain>
    </source>
</reference>
<dbReference type="PANTHER" id="PTHR33264:SF8">
    <property type="entry name" value="EXPRESSED PROTEIN"/>
    <property type="match status" value="1"/>
</dbReference>
<feature type="region of interest" description="Disordered" evidence="1">
    <location>
        <begin position="83"/>
        <end position="109"/>
    </location>
</feature>
<dbReference type="AlphaFoldDB" id="A0A0P0YCP5"/>
<dbReference type="EMBL" id="AP014968">
    <property type="protein sequence ID" value="BAT18141.1"/>
    <property type="molecule type" value="Genomic_DNA"/>
</dbReference>
<proteinExistence type="predicted"/>
<evidence type="ECO:0000256" key="1">
    <source>
        <dbReference type="SAM" id="MobiDB-lite"/>
    </source>
</evidence>